<dbReference type="Proteomes" id="UP001500556">
    <property type="component" value="Unassembled WGS sequence"/>
</dbReference>
<comment type="caution">
    <text evidence="8">The sequence shown here is derived from an EMBL/GenBank/DDBJ whole genome shotgun (WGS) entry which is preliminary data.</text>
</comment>
<comment type="similarity">
    <text evidence="7">Belongs to the class I-like SAM-binding methyltransferase superfamily. TrmB family.</text>
</comment>
<evidence type="ECO:0000256" key="5">
    <source>
        <dbReference type="ARBA" id="ARBA00022691"/>
    </source>
</evidence>
<comment type="function">
    <text evidence="2 7">Catalyzes the formation of N(7)-methylguanine at position 46 (m7G46) in tRNA.</text>
</comment>
<evidence type="ECO:0000313" key="9">
    <source>
        <dbReference type="Proteomes" id="UP001500556"/>
    </source>
</evidence>
<dbReference type="Pfam" id="PF02390">
    <property type="entry name" value="Methyltransf_4"/>
    <property type="match status" value="1"/>
</dbReference>
<protein>
    <recommendedName>
        <fullName evidence="7">tRNA (guanine-N(7)-)-methyltransferase</fullName>
        <ecNumber evidence="7">2.1.1.33</ecNumber>
    </recommendedName>
    <alternativeName>
        <fullName evidence="7">tRNA (guanine(46)-N(7))-methyltransferase</fullName>
    </alternativeName>
    <alternativeName>
        <fullName evidence="7">tRNA(m7G46)-methyltransferase</fullName>
    </alternativeName>
</protein>
<evidence type="ECO:0000256" key="3">
    <source>
        <dbReference type="ARBA" id="ARBA00022603"/>
    </source>
</evidence>
<keyword evidence="9" id="KW-1185">Reference proteome</keyword>
<proteinExistence type="inferred from homology"/>
<dbReference type="InterPro" id="IPR003358">
    <property type="entry name" value="tRNA_(Gua-N-7)_MeTrfase_Trmb"/>
</dbReference>
<dbReference type="PANTHER" id="PTHR23417:SF14">
    <property type="entry name" value="PENTACOTRIPEPTIDE-REPEAT REGION OF PRORP DOMAIN-CONTAINING PROTEIN"/>
    <property type="match status" value="1"/>
</dbReference>
<evidence type="ECO:0000256" key="1">
    <source>
        <dbReference type="ARBA" id="ARBA00000142"/>
    </source>
</evidence>
<dbReference type="EC" id="2.1.1.33" evidence="7"/>
<organism evidence="8 9">
    <name type="scientific">Pedococcus ginsenosidimutans</name>
    <dbReference type="NCBI Taxonomy" id="490570"/>
    <lineage>
        <taxon>Bacteria</taxon>
        <taxon>Bacillati</taxon>
        <taxon>Actinomycetota</taxon>
        <taxon>Actinomycetes</taxon>
        <taxon>Micrococcales</taxon>
        <taxon>Intrasporangiaceae</taxon>
        <taxon>Pedococcus</taxon>
    </lineage>
</organism>
<comment type="caution">
    <text evidence="7">Lacks conserved residue(s) required for the propagation of feature annotation.</text>
</comment>
<feature type="binding site" evidence="7">
    <location>
        <position position="143"/>
    </location>
    <ligand>
        <name>S-adenosyl-L-methionine</name>
        <dbReference type="ChEBI" id="CHEBI:59789"/>
    </ligand>
</feature>
<dbReference type="EMBL" id="BAABLO010000013">
    <property type="protein sequence ID" value="GAA4732515.1"/>
    <property type="molecule type" value="Genomic_DNA"/>
</dbReference>
<feature type="binding site" evidence="7">
    <location>
        <position position="120"/>
    </location>
    <ligand>
        <name>S-adenosyl-L-methionine</name>
        <dbReference type="ChEBI" id="CHEBI:59789"/>
    </ligand>
</feature>
<keyword evidence="4 7" id="KW-0808">Transferase</keyword>
<dbReference type="PANTHER" id="PTHR23417">
    <property type="entry name" value="3-DEOXY-D-MANNO-OCTULOSONIC-ACID TRANSFERASE/TRNA GUANINE-N 7 - -METHYLTRANSFERASE"/>
    <property type="match status" value="1"/>
</dbReference>
<evidence type="ECO:0000256" key="2">
    <source>
        <dbReference type="ARBA" id="ARBA00003015"/>
    </source>
</evidence>
<gene>
    <name evidence="7 8" type="primary">trmB</name>
    <name evidence="8" type="ORF">GCM10025782_34680</name>
</gene>
<dbReference type="HAMAP" id="MF_01057">
    <property type="entry name" value="tRNA_methyltr_TrmB"/>
    <property type="match status" value="1"/>
</dbReference>
<dbReference type="InterPro" id="IPR055361">
    <property type="entry name" value="tRNA_methyltr_TrmB_bact"/>
</dbReference>
<comment type="catalytic activity">
    <reaction evidence="1 7">
        <text>guanosine(46) in tRNA + S-adenosyl-L-methionine = N(7)-methylguanosine(46) in tRNA + S-adenosyl-L-homocysteine</text>
        <dbReference type="Rhea" id="RHEA:42708"/>
        <dbReference type="Rhea" id="RHEA-COMP:10188"/>
        <dbReference type="Rhea" id="RHEA-COMP:10189"/>
        <dbReference type="ChEBI" id="CHEBI:57856"/>
        <dbReference type="ChEBI" id="CHEBI:59789"/>
        <dbReference type="ChEBI" id="CHEBI:74269"/>
        <dbReference type="ChEBI" id="CHEBI:74480"/>
        <dbReference type="EC" id="2.1.1.33"/>
    </reaction>
</comment>
<keyword evidence="5 7" id="KW-0949">S-adenosyl-L-methionine</keyword>
<keyword evidence="6 7" id="KW-0819">tRNA processing</keyword>
<dbReference type="SUPFAM" id="SSF53335">
    <property type="entry name" value="S-adenosyl-L-methionine-dependent methyltransferases"/>
    <property type="match status" value="1"/>
</dbReference>
<dbReference type="CDD" id="cd02440">
    <property type="entry name" value="AdoMet_MTases"/>
    <property type="match status" value="1"/>
</dbReference>
<dbReference type="InterPro" id="IPR029063">
    <property type="entry name" value="SAM-dependent_MTases_sf"/>
</dbReference>
<accession>A0ABP8YLB8</accession>
<evidence type="ECO:0000256" key="7">
    <source>
        <dbReference type="HAMAP-Rule" id="MF_01057"/>
    </source>
</evidence>
<comment type="pathway">
    <text evidence="7">tRNA modification; N(7)-methylguanine-tRNA biosynthesis.</text>
</comment>
<evidence type="ECO:0000313" key="8">
    <source>
        <dbReference type="EMBL" id="GAA4732515.1"/>
    </source>
</evidence>
<feature type="binding site" evidence="7">
    <location>
        <position position="93"/>
    </location>
    <ligand>
        <name>S-adenosyl-L-methionine</name>
        <dbReference type="ChEBI" id="CHEBI:59789"/>
    </ligand>
</feature>
<feature type="binding site" evidence="7">
    <location>
        <position position="68"/>
    </location>
    <ligand>
        <name>S-adenosyl-L-methionine</name>
        <dbReference type="ChEBI" id="CHEBI:59789"/>
    </ligand>
</feature>
<feature type="binding site" evidence="7">
    <location>
        <position position="179"/>
    </location>
    <ligand>
        <name>substrate</name>
    </ligand>
</feature>
<sequence>MFDEEFGEPFGDGNGEVRGRVRSYAARRGRLSPLTRERMERLLPPHALPEGPLDPAAAFGREAPVVLEVGCGHGAAALAYAETHPGHDLVAVDVFTPALARMLAEAERRDLTNLWAHQGDAVLLLEQRIPVTTLAAVHLFFPDPWPKAKHSKRRFLARHTLDLVASRLVPGGHLLVATDHPVYADHARAELAADARFTVTEGERPSWRPTDGFEAKGLAAGRVVAEFRAVLTA</sequence>
<dbReference type="PROSITE" id="PS51625">
    <property type="entry name" value="SAM_MT_TRMB"/>
    <property type="match status" value="1"/>
</dbReference>
<name>A0ABP8YLB8_9MICO</name>
<evidence type="ECO:0000256" key="4">
    <source>
        <dbReference type="ARBA" id="ARBA00022679"/>
    </source>
</evidence>
<keyword evidence="3 7" id="KW-0489">Methyltransferase</keyword>
<feature type="binding site" evidence="7">
    <location>
        <position position="147"/>
    </location>
    <ligand>
        <name>substrate</name>
    </ligand>
</feature>
<dbReference type="Gene3D" id="3.40.50.150">
    <property type="entry name" value="Vaccinia Virus protein VP39"/>
    <property type="match status" value="1"/>
</dbReference>
<reference evidence="9" key="1">
    <citation type="journal article" date="2019" name="Int. J. Syst. Evol. Microbiol.">
        <title>The Global Catalogue of Microorganisms (GCM) 10K type strain sequencing project: providing services to taxonomists for standard genome sequencing and annotation.</title>
        <authorList>
            <consortium name="The Broad Institute Genomics Platform"/>
            <consortium name="The Broad Institute Genome Sequencing Center for Infectious Disease"/>
            <person name="Wu L."/>
            <person name="Ma J."/>
        </authorList>
    </citation>
    <scope>NUCLEOTIDE SEQUENCE [LARGE SCALE GENOMIC DNA]</scope>
    <source>
        <strain evidence="9">JCM 18961</strain>
    </source>
</reference>
<evidence type="ECO:0000256" key="6">
    <source>
        <dbReference type="ARBA" id="ARBA00022694"/>
    </source>
</evidence>